<keyword evidence="3" id="KW-1185">Reference proteome</keyword>
<gene>
    <name evidence="2" type="ORF">NE663_04300</name>
</gene>
<comment type="caution">
    <text evidence="2">The sequence shown here is derived from an EMBL/GenBank/DDBJ whole genome shotgun (WGS) entry which is preliminary data.</text>
</comment>
<dbReference type="EMBL" id="JANGCH010000004">
    <property type="protein sequence ID" value="MCQ5121478.1"/>
    <property type="molecule type" value="Genomic_DNA"/>
</dbReference>
<sequence length="134" mass="13898">MMNETANNKTIIARKCKIVGEISANDDLLVYGEVKGNVNCVNDMVVGGSVEGDVEARELRVHGKAENNGKAGAIYGQVAVANCIVNGKIEGDCHIEGDMIVGSTADLIGEINAGSIEIQKGAALKGSLNINNQG</sequence>
<proteinExistence type="inferred from homology"/>
<dbReference type="RefSeq" id="WP_178200006.1">
    <property type="nucleotide sequence ID" value="NZ_CALVCM010000054.1"/>
</dbReference>
<dbReference type="InterPro" id="IPR007607">
    <property type="entry name" value="BacA/B"/>
</dbReference>
<evidence type="ECO:0000256" key="1">
    <source>
        <dbReference type="ARBA" id="ARBA00044755"/>
    </source>
</evidence>
<protein>
    <submittedName>
        <fullName evidence="2">Polymer-forming cytoskeletal protein</fullName>
    </submittedName>
</protein>
<dbReference type="PANTHER" id="PTHR35024:SF4">
    <property type="entry name" value="POLYMER-FORMING CYTOSKELETAL PROTEIN"/>
    <property type="match status" value="1"/>
</dbReference>
<comment type="similarity">
    <text evidence="1">Belongs to the bactofilin family.</text>
</comment>
<dbReference type="PANTHER" id="PTHR35024">
    <property type="entry name" value="HYPOTHETICAL CYTOSOLIC PROTEIN"/>
    <property type="match status" value="1"/>
</dbReference>
<accession>A0ABT1SKE5</accession>
<evidence type="ECO:0000313" key="3">
    <source>
        <dbReference type="Proteomes" id="UP001524435"/>
    </source>
</evidence>
<dbReference type="Proteomes" id="UP001524435">
    <property type="component" value="Unassembled WGS sequence"/>
</dbReference>
<name>A0ABT1SKE5_9FIRM</name>
<evidence type="ECO:0000313" key="2">
    <source>
        <dbReference type="EMBL" id="MCQ5121478.1"/>
    </source>
</evidence>
<organism evidence="2 3">
    <name type="scientific">Massilicoli timonensis</name>
    <dbReference type="NCBI Taxonomy" id="2015901"/>
    <lineage>
        <taxon>Bacteria</taxon>
        <taxon>Bacillati</taxon>
        <taxon>Bacillota</taxon>
        <taxon>Erysipelotrichia</taxon>
        <taxon>Erysipelotrichales</taxon>
        <taxon>Erysipelotrichaceae</taxon>
        <taxon>Massilicoli</taxon>
    </lineage>
</organism>
<dbReference type="Pfam" id="PF04519">
    <property type="entry name" value="Bactofilin"/>
    <property type="match status" value="2"/>
</dbReference>
<reference evidence="2 3" key="1">
    <citation type="submission" date="2022-06" db="EMBL/GenBank/DDBJ databases">
        <title>Isolation of gut microbiota from human fecal samples.</title>
        <authorList>
            <person name="Pamer E.G."/>
            <person name="Barat B."/>
            <person name="Waligurski E."/>
            <person name="Medina S."/>
            <person name="Paddock L."/>
            <person name="Mostad J."/>
        </authorList>
    </citation>
    <scope>NUCLEOTIDE SEQUENCE [LARGE SCALE GENOMIC DNA]</scope>
    <source>
        <strain evidence="2 3">DFI.6.1</strain>
    </source>
</reference>